<evidence type="ECO:0000256" key="1">
    <source>
        <dbReference type="SAM" id="Phobius"/>
    </source>
</evidence>
<evidence type="ECO:0000313" key="3">
    <source>
        <dbReference type="EMBL" id="ELP90878.1"/>
    </source>
</evidence>
<dbReference type="OMA" id="NTCEDAY"/>
<keyword evidence="1" id="KW-1133">Transmembrane helix</keyword>
<keyword evidence="1" id="KW-0472">Membrane</keyword>
<feature type="signal peptide" evidence="2">
    <location>
        <begin position="1"/>
        <end position="15"/>
    </location>
</feature>
<keyword evidence="3" id="KW-0430">Lectin</keyword>
<protein>
    <submittedName>
        <fullName evidence="3">170 kDa surface lectin, putative</fullName>
    </submittedName>
</protein>
<dbReference type="KEGG" id="eiv:EIN_359710"/>
<evidence type="ECO:0000256" key="2">
    <source>
        <dbReference type="SAM" id="SignalP"/>
    </source>
</evidence>
<name>A0A0A1U7M6_ENTIV</name>
<organism evidence="3 4">
    <name type="scientific">Entamoeba invadens IP1</name>
    <dbReference type="NCBI Taxonomy" id="370355"/>
    <lineage>
        <taxon>Eukaryota</taxon>
        <taxon>Amoebozoa</taxon>
        <taxon>Evosea</taxon>
        <taxon>Archamoebae</taxon>
        <taxon>Mastigamoebida</taxon>
        <taxon>Entamoebidae</taxon>
        <taxon>Entamoeba</taxon>
    </lineage>
</organism>
<keyword evidence="2" id="KW-0732">Signal</keyword>
<feature type="chain" id="PRO_5012881451" evidence="2">
    <location>
        <begin position="16"/>
        <end position="1284"/>
    </location>
</feature>
<dbReference type="VEuPathDB" id="AmoebaDB:EIN_359710"/>
<dbReference type="GeneID" id="14889909"/>
<gene>
    <name evidence="3" type="ORF">EIN_359710</name>
</gene>
<dbReference type="GO" id="GO:0030246">
    <property type="term" value="F:carbohydrate binding"/>
    <property type="evidence" value="ECO:0007669"/>
    <property type="project" value="UniProtKB-KW"/>
</dbReference>
<reference evidence="3 4" key="1">
    <citation type="submission" date="2012-10" db="EMBL/GenBank/DDBJ databases">
        <authorList>
            <person name="Zafar N."/>
            <person name="Inman J."/>
            <person name="Hall N."/>
            <person name="Lorenzi H."/>
            <person name="Caler E."/>
        </authorList>
    </citation>
    <scope>NUCLEOTIDE SEQUENCE [LARGE SCALE GENOMIC DNA]</scope>
    <source>
        <strain evidence="3 4">IP1</strain>
    </source>
</reference>
<dbReference type="RefSeq" id="XP_004257649.1">
    <property type="nucleotide sequence ID" value="XM_004257601.1"/>
</dbReference>
<accession>A0A0A1U7M6</accession>
<dbReference type="EMBL" id="KB206483">
    <property type="protein sequence ID" value="ELP90878.1"/>
    <property type="molecule type" value="Genomic_DNA"/>
</dbReference>
<feature type="transmembrane region" description="Helical" evidence="1">
    <location>
        <begin position="1221"/>
        <end position="1247"/>
    </location>
</feature>
<proteinExistence type="predicted"/>
<keyword evidence="1" id="KW-0812">Transmembrane</keyword>
<evidence type="ECO:0000313" key="4">
    <source>
        <dbReference type="Proteomes" id="UP000014680"/>
    </source>
</evidence>
<dbReference type="Proteomes" id="UP000014680">
    <property type="component" value="Unassembled WGS sequence"/>
</dbReference>
<keyword evidence="4" id="KW-1185">Reference proteome</keyword>
<dbReference type="OrthoDB" id="28608at2759"/>
<sequence>MRSIIIIILCAIALADILNEFSGDVDIYDMGRIGRGKNAGMWQHSYDNGYDIYYYLAMQPWRHFVWTYNDNGVWVTKTMNEDNNVADYTKLDTNTEQDFCQKDYGYPIMKFEIDWDRVPTDDTRLTQVDVNGKTCYQYAAKSPLVYVVLSAKRDDVKKDNYDICRMDFIGGKSVTFRSFNGLNAQFVSDYYTNMTAKCVKQFTANNVNSELALVFGISDKAALKNVQNAFGNYKNLATITDVTVYYLTGEAYSIAKTTLSNLNYDFLSSFEPVKGKVDSLIIAAQRDLADKVSKKSIKRGTILVLTDEGISREFTASTDFDKKNLTVHVVSLNTQGSAMTAKLTTLLSLGDHFHETSDKTQIEAVINDAFVGIRANLTERCDRTKCNGFCDAKNRCTCPMCCENTCYYSYCDTTTASCTPWPPANPKQKIVCPSTCVGDYTCNDMEGCVVSRYNTSCQPPVSCMSTTCPNNQVRDTCKLVDNCQQDDTPAADGYCWTYKCDAISGYCIKNTRGTNKCPLKTSNCQQYKCSADLTCTVETKVCVKTMPYIEMDCYIAKCNEKTGQCENKLSCDVYSSCGGDTSGESICYCNATTNNICKCDTKPNGVYCNDNTQICDYTGDTPKCVNSICKEDLTIKDCMVSSCNETTGQLIWNPITCTGTVPADTNCANMYVYGCTNNVCTVVQKVTDSELNVNCGICKWDATQNKVVFTTTCTSLQSSCGGFNGVCSANGMMCMYPNQVNGVTQDPQTFCQVCLPLTCGGDSTVYKYTYDTTTGKCSYAMNKVPQCSVCETSTGLYTSVCDNIKLEKTWTSKSGANITYKIPKDCRNNQCIPRYPVTCLEEELFEDVFAQFGVCMDYLKASYHYSSKLDTYNFVYGFAQSDEFMAEADAEAYCEWSFVESNCKRCLITPSGGEEEAKFEVYDDCPRDNGGVQYICTSNECKVDPDFKCQPENCIVKALVILENGSNTCEDAYSLCTQQNTKVESIRKSVYDNYDNVGRSMKCDSTTCVSNKCPTSANSNCDQFEENHDYGCRLPTYECDIENGYYCKFKTINMTNPSQDNIYFTTRDGVHFNNKCFEYKCVETCTGGSSTYEGSILDTATQMTCTHKWVVTKDVSKPASRNLCEEATCDTTTGLPVYTDKSCIVSEEFPTLTSNQARCFYCQCSYVDGTASLVMFADTETEHYQLDACGNCMVMNQTDRTQQLNNKVECILAGEINNTGAIAAATTVAAVVVALIVALIAVSIGLFKTYQLVSSAMKNVVNVANENTQFKAAENVAANTNFNE</sequence>